<comment type="caution">
    <text evidence="2">The sequence shown here is derived from an EMBL/GenBank/DDBJ whole genome shotgun (WGS) entry which is preliminary data.</text>
</comment>
<feature type="chain" id="PRO_5047459189" description="FecR protein domain-containing protein" evidence="1">
    <location>
        <begin position="27"/>
        <end position="129"/>
    </location>
</feature>
<gene>
    <name evidence="2" type="ORF">ACFFUQ_19425</name>
</gene>
<reference evidence="2 3" key="1">
    <citation type="submission" date="2024-09" db="EMBL/GenBank/DDBJ databases">
        <authorList>
            <person name="Sun Q."/>
            <person name="Mori K."/>
        </authorList>
    </citation>
    <scope>NUCLEOTIDE SEQUENCE [LARGE SCALE GENOMIC DNA]</scope>
    <source>
        <strain evidence="2 3">CECT 7908</strain>
    </source>
</reference>
<evidence type="ECO:0000313" key="3">
    <source>
        <dbReference type="Proteomes" id="UP001589589"/>
    </source>
</evidence>
<keyword evidence="3" id="KW-1185">Reference proteome</keyword>
<evidence type="ECO:0008006" key="4">
    <source>
        <dbReference type="Google" id="ProtNLM"/>
    </source>
</evidence>
<accession>A0ABV5FS54</accession>
<sequence length="129" mass="14435">MKMNKEILRSIALFVFFLCTAITAVAQNKVDTNIMLNNDEMEGNIVLIKDDIIKFADKGQAYEYVFKKSEIKVIVFASGRILEISKDVNPEIVSNSTIAKGRKGKIAITPVEFVTNNPSANFNSMEEQL</sequence>
<evidence type="ECO:0000313" key="2">
    <source>
        <dbReference type="EMBL" id="MFB9066192.1"/>
    </source>
</evidence>
<feature type="signal peptide" evidence="1">
    <location>
        <begin position="1"/>
        <end position="26"/>
    </location>
</feature>
<keyword evidence="1" id="KW-0732">Signal</keyword>
<organism evidence="2 3">
    <name type="scientific">Flavobacterium branchiarum</name>
    <dbReference type="NCBI Taxonomy" id="1114870"/>
    <lineage>
        <taxon>Bacteria</taxon>
        <taxon>Pseudomonadati</taxon>
        <taxon>Bacteroidota</taxon>
        <taxon>Flavobacteriia</taxon>
        <taxon>Flavobacteriales</taxon>
        <taxon>Flavobacteriaceae</taxon>
        <taxon>Flavobacterium</taxon>
    </lineage>
</organism>
<proteinExistence type="predicted"/>
<name>A0ABV5FS54_9FLAO</name>
<dbReference type="Proteomes" id="UP001589589">
    <property type="component" value="Unassembled WGS sequence"/>
</dbReference>
<protein>
    <recommendedName>
        <fullName evidence="4">FecR protein domain-containing protein</fullName>
    </recommendedName>
</protein>
<evidence type="ECO:0000256" key="1">
    <source>
        <dbReference type="SAM" id="SignalP"/>
    </source>
</evidence>
<dbReference type="EMBL" id="JBHMEX010000063">
    <property type="protein sequence ID" value="MFB9066192.1"/>
    <property type="molecule type" value="Genomic_DNA"/>
</dbReference>
<dbReference type="RefSeq" id="WP_290264204.1">
    <property type="nucleotide sequence ID" value="NZ_JAUFQQ010000003.1"/>
</dbReference>